<dbReference type="AlphaFoldDB" id="A0A7J7NPX2"/>
<dbReference type="GO" id="GO:0004523">
    <property type="term" value="F:RNA-DNA hybrid ribonuclease activity"/>
    <property type="evidence" value="ECO:0007669"/>
    <property type="project" value="InterPro"/>
</dbReference>
<keyword evidence="8 10" id="KW-0472">Membrane</keyword>
<dbReference type="SUPFAM" id="SSF53098">
    <property type="entry name" value="Ribonuclease H-like"/>
    <property type="match status" value="1"/>
</dbReference>
<evidence type="ECO:0000256" key="6">
    <source>
        <dbReference type="ARBA" id="ARBA00022927"/>
    </source>
</evidence>
<protein>
    <recommendedName>
        <fullName evidence="11">RNase H type-1 domain-containing protein</fullName>
    </recommendedName>
</protein>
<evidence type="ECO:0000256" key="9">
    <source>
        <dbReference type="SAM" id="MobiDB-lite"/>
    </source>
</evidence>
<dbReference type="GO" id="GO:0016020">
    <property type="term" value="C:membrane"/>
    <property type="evidence" value="ECO:0007669"/>
    <property type="project" value="UniProtKB-SubCell"/>
</dbReference>
<evidence type="ECO:0000313" key="12">
    <source>
        <dbReference type="EMBL" id="KAF6169229.1"/>
    </source>
</evidence>
<keyword evidence="4 10" id="KW-0812">Transmembrane</keyword>
<dbReference type="Pfam" id="PF13456">
    <property type="entry name" value="RVT_3"/>
    <property type="match status" value="1"/>
</dbReference>
<keyword evidence="13" id="KW-1185">Reference proteome</keyword>
<keyword evidence="6" id="KW-0653">Protein transport</keyword>
<accession>A0A7J7NPX2</accession>
<evidence type="ECO:0000256" key="5">
    <source>
        <dbReference type="ARBA" id="ARBA00022856"/>
    </source>
</evidence>
<comment type="subcellular location">
    <subcellularLocation>
        <location evidence="1">Membrane</location>
        <topology evidence="1">Multi-pass membrane protein</topology>
    </subcellularLocation>
</comment>
<feature type="transmembrane region" description="Helical" evidence="10">
    <location>
        <begin position="177"/>
        <end position="198"/>
    </location>
</feature>
<dbReference type="Proteomes" id="UP000541444">
    <property type="component" value="Unassembled WGS sequence"/>
</dbReference>
<dbReference type="EMBL" id="JACGCM010000669">
    <property type="protein sequence ID" value="KAF6169229.1"/>
    <property type="molecule type" value="Genomic_DNA"/>
</dbReference>
<feature type="transmembrane region" description="Helical" evidence="10">
    <location>
        <begin position="289"/>
        <end position="311"/>
    </location>
</feature>
<evidence type="ECO:0000256" key="7">
    <source>
        <dbReference type="ARBA" id="ARBA00022989"/>
    </source>
</evidence>
<organism evidence="12 13">
    <name type="scientific">Kingdonia uniflora</name>
    <dbReference type="NCBI Taxonomy" id="39325"/>
    <lineage>
        <taxon>Eukaryota</taxon>
        <taxon>Viridiplantae</taxon>
        <taxon>Streptophyta</taxon>
        <taxon>Embryophyta</taxon>
        <taxon>Tracheophyta</taxon>
        <taxon>Spermatophyta</taxon>
        <taxon>Magnoliopsida</taxon>
        <taxon>Ranunculales</taxon>
        <taxon>Circaeasteraceae</taxon>
        <taxon>Kingdonia</taxon>
    </lineage>
</organism>
<evidence type="ECO:0000256" key="8">
    <source>
        <dbReference type="ARBA" id="ARBA00023136"/>
    </source>
</evidence>
<feature type="domain" description="RNase H type-1" evidence="11">
    <location>
        <begin position="743"/>
        <end position="842"/>
    </location>
</feature>
<dbReference type="InterPro" id="IPR004648">
    <property type="entry name" value="Oligpept_transpt"/>
</dbReference>
<dbReference type="GO" id="GO:0015031">
    <property type="term" value="P:protein transport"/>
    <property type="evidence" value="ECO:0007669"/>
    <property type="project" value="UniProtKB-KW"/>
</dbReference>
<dbReference type="InterPro" id="IPR002156">
    <property type="entry name" value="RNaseH_domain"/>
</dbReference>
<gene>
    <name evidence="12" type="ORF">GIB67_013659</name>
</gene>
<dbReference type="InterPro" id="IPR004813">
    <property type="entry name" value="OPT"/>
</dbReference>
<dbReference type="InterPro" id="IPR044730">
    <property type="entry name" value="RNase_H-like_dom_plant"/>
</dbReference>
<evidence type="ECO:0000256" key="10">
    <source>
        <dbReference type="SAM" id="Phobius"/>
    </source>
</evidence>
<proteinExistence type="inferred from homology"/>
<dbReference type="PANTHER" id="PTHR22601">
    <property type="entry name" value="ISP4 LIKE PROTEIN"/>
    <property type="match status" value="1"/>
</dbReference>
<evidence type="ECO:0000313" key="13">
    <source>
        <dbReference type="Proteomes" id="UP000541444"/>
    </source>
</evidence>
<dbReference type="Pfam" id="PF03169">
    <property type="entry name" value="OPT"/>
    <property type="match status" value="2"/>
</dbReference>
<feature type="compositionally biased region" description="Basic and acidic residues" evidence="9">
    <location>
        <begin position="543"/>
        <end position="560"/>
    </location>
</feature>
<reference evidence="12 13" key="1">
    <citation type="journal article" date="2020" name="IScience">
        <title>Genome Sequencing of the Endangered Kingdonia uniflora (Circaeasteraceae, Ranunculales) Reveals Potential Mechanisms of Evolutionary Specialization.</title>
        <authorList>
            <person name="Sun Y."/>
            <person name="Deng T."/>
            <person name="Zhang A."/>
            <person name="Moore M.J."/>
            <person name="Landis J.B."/>
            <person name="Lin N."/>
            <person name="Zhang H."/>
            <person name="Zhang X."/>
            <person name="Huang J."/>
            <person name="Zhang X."/>
            <person name="Sun H."/>
            <person name="Wang H."/>
        </authorList>
    </citation>
    <scope>NUCLEOTIDE SEQUENCE [LARGE SCALE GENOMIC DNA]</scope>
    <source>
        <strain evidence="12">TB1705</strain>
        <tissue evidence="12">Leaf</tissue>
    </source>
</reference>
<keyword evidence="5" id="KW-0571">Peptide transport</keyword>
<evidence type="ECO:0000256" key="1">
    <source>
        <dbReference type="ARBA" id="ARBA00004141"/>
    </source>
</evidence>
<dbReference type="InterPro" id="IPR036397">
    <property type="entry name" value="RNaseH_sf"/>
</dbReference>
<feature type="transmembrane region" description="Helical" evidence="10">
    <location>
        <begin position="204"/>
        <end position="227"/>
    </location>
</feature>
<comment type="caution">
    <text evidence="12">The sequence shown here is derived from an EMBL/GenBank/DDBJ whole genome shotgun (WGS) entry which is preliminary data.</text>
</comment>
<dbReference type="InterPro" id="IPR012337">
    <property type="entry name" value="RNaseH-like_sf"/>
</dbReference>
<feature type="region of interest" description="Disordered" evidence="9">
    <location>
        <begin position="539"/>
        <end position="599"/>
    </location>
</feature>
<dbReference type="Gene3D" id="3.30.420.10">
    <property type="entry name" value="Ribonuclease H-like superfamily/Ribonuclease H"/>
    <property type="match status" value="1"/>
</dbReference>
<dbReference type="CDD" id="cd06222">
    <property type="entry name" value="RNase_H_like"/>
    <property type="match status" value="1"/>
</dbReference>
<evidence type="ECO:0000256" key="3">
    <source>
        <dbReference type="ARBA" id="ARBA00022448"/>
    </source>
</evidence>
<keyword evidence="3" id="KW-0813">Transport</keyword>
<evidence type="ECO:0000256" key="2">
    <source>
        <dbReference type="ARBA" id="ARBA00005484"/>
    </source>
</evidence>
<name>A0A7J7NPX2_9MAGN</name>
<feature type="compositionally biased region" description="Basic and acidic residues" evidence="9">
    <location>
        <begin position="577"/>
        <end position="590"/>
    </location>
</feature>
<dbReference type="GO" id="GO:0035673">
    <property type="term" value="F:oligopeptide transmembrane transporter activity"/>
    <property type="evidence" value="ECO:0007669"/>
    <property type="project" value="InterPro"/>
</dbReference>
<dbReference type="GO" id="GO:0003676">
    <property type="term" value="F:nucleic acid binding"/>
    <property type="evidence" value="ECO:0007669"/>
    <property type="project" value="InterPro"/>
</dbReference>
<keyword evidence="7 10" id="KW-1133">Transmembrane helix</keyword>
<evidence type="ECO:0000259" key="11">
    <source>
        <dbReference type="Pfam" id="PF13456"/>
    </source>
</evidence>
<dbReference type="OrthoDB" id="9986677at2759"/>
<comment type="similarity">
    <text evidence="2">Belongs to the oligopeptide OPT transporter (TC 2.A.67.1) family.</text>
</comment>
<sequence>METLEIETPIKKHEITEEDEDEVSPIKQVRVTVPNTDDPSFSIIAQVATLPIGHFLAKVLHMTKFWIPGFGSREFSLNPGPFNKKEHVLISIFANVSSSSGYVFSIVRASPTEKVIGYGCAGLVRKYIVDTGHMWWPGTMAQVSLFQEILERYRASNKGKEDIHTRLMKKYKDIPDWWFYLLLLTSVSVSLALCYFLNDQVQMPWWGLILACCLALMFTLPVSVITATTNQTPGLNIITEYLMGVILPGRPIANVCFKTYGYISMAQANMFLSDFKLGHYMKIPQRSMFLIQLIGTVIAGTVNIAAAWWLLTSIPPICNDDLLPPNSPWTCPSDSVFFDASVLWGLAGPKRMFGSLGNYPALNWSLLQAQWAQLWSNRCYAASNKYKLQFLAFCWIRLQFLQLQISKTVVAERVSIVEILVDELYPIEITSEYNWKPIKCNNCRIFGHTTTTCPVLAYLPPTKSKLKSQVIKKIRILKEMTKYGHLFVGESSKTKANAVDKDGWEKPKVKNTAKPKATIQDHHIPEHTQGFNALKDLGDTEEVNGHDHKANKDIEGGKEDKDEDINPASEEQINSKFENDKHRVDDEKTRGSTTPSSTGHADFKDIVKTVWGSVVSGSPMYCLVQKLKLLKQALVTWSRDVYGNLKGKVIKAKQVLERSQIKLQLNPFDHLDDLMAFMKGDPSSAYALKKNLESFRKYTGLSTNIQKRQIFYAGMEVYERDEFANFFGKDQDKCKWTYIAVDTDGVLDESKGGIAALFRTKNGTVIGVVAGECQPISILVHKLQAIVLGLNHAKKEGHKKLQLRSDNEKAITMLKNGITPPWEVKGTVRNIYALIDELEYCDQLLSKFYYFKDWIFPSQQRLDCPAPHHFKLQSFFQPIGVPFHR</sequence>
<dbReference type="NCBIfam" id="TIGR00728">
    <property type="entry name" value="OPT_sfam"/>
    <property type="match status" value="1"/>
</dbReference>
<evidence type="ECO:0000256" key="4">
    <source>
        <dbReference type="ARBA" id="ARBA00022692"/>
    </source>
</evidence>